<dbReference type="PaxDb" id="469381-Dpep_1704"/>
<dbReference type="Proteomes" id="UP000006427">
    <property type="component" value="Unassembled WGS sequence"/>
</dbReference>
<accession>D2Z8D1</accession>
<dbReference type="PROSITE" id="PS51257">
    <property type="entry name" value="PROKAR_LIPOPROTEIN"/>
    <property type="match status" value="1"/>
</dbReference>
<feature type="transmembrane region" description="Helical" evidence="1">
    <location>
        <begin position="20"/>
        <end position="40"/>
    </location>
</feature>
<keyword evidence="1" id="KW-1133">Transmembrane helix</keyword>
<protein>
    <submittedName>
        <fullName evidence="2">Uncharacterized protein</fullName>
    </submittedName>
</protein>
<feature type="transmembrane region" description="Helical" evidence="1">
    <location>
        <begin position="46"/>
        <end position="63"/>
    </location>
</feature>
<organism evidence="2 3">
    <name type="scientific">Dethiosulfovibrio peptidovorans DSM 11002</name>
    <dbReference type="NCBI Taxonomy" id="469381"/>
    <lineage>
        <taxon>Bacteria</taxon>
        <taxon>Thermotogati</taxon>
        <taxon>Synergistota</taxon>
        <taxon>Synergistia</taxon>
        <taxon>Synergistales</taxon>
        <taxon>Dethiosulfovibrionaceae</taxon>
        <taxon>Dethiosulfovibrio</taxon>
    </lineage>
</organism>
<gene>
    <name evidence="2" type="ORF">Dpep_1704</name>
</gene>
<evidence type="ECO:0000313" key="2">
    <source>
        <dbReference type="EMBL" id="EFC91728.1"/>
    </source>
</evidence>
<keyword evidence="3" id="KW-1185">Reference proteome</keyword>
<comment type="caution">
    <text evidence="2">The sequence shown here is derived from an EMBL/GenBank/DDBJ whole genome shotgun (WGS) entry which is preliminary data.</text>
</comment>
<dbReference type="EMBL" id="ABTR02000001">
    <property type="protein sequence ID" value="EFC91728.1"/>
    <property type="molecule type" value="Genomic_DNA"/>
</dbReference>
<keyword evidence="1" id="KW-0812">Transmembrane</keyword>
<name>D2Z8D1_9BACT</name>
<sequence length="81" mass="9224">MPLWGRYRMDRFISSLPTPLYWLLLGLALFFLVGCLLSVLGMLLPLLLLGAVVWFLMGCARDPRFLDVVKGRRGGKGPRRF</sequence>
<dbReference type="STRING" id="469381.Dpep_1704"/>
<evidence type="ECO:0000256" key="1">
    <source>
        <dbReference type="SAM" id="Phobius"/>
    </source>
</evidence>
<reference evidence="2 3" key="1">
    <citation type="journal article" date="2010" name="Stand. Genomic Sci.">
        <title>Permanent draft genome sequence of Dethiosulfovibrio peptidovorans type strain (SEBR 4207).</title>
        <authorList>
            <person name="Labutti K."/>
            <person name="Mayilraj S."/>
            <person name="Clum A."/>
            <person name="Lucas S."/>
            <person name="Glavina Del Rio T."/>
            <person name="Nolan M."/>
            <person name="Tice H."/>
            <person name="Cheng J.F."/>
            <person name="Pitluck S."/>
            <person name="Liolios K."/>
            <person name="Ivanova N."/>
            <person name="Mavromatis K."/>
            <person name="Mikhailova N."/>
            <person name="Pati A."/>
            <person name="Goodwin L."/>
            <person name="Chen A."/>
            <person name="Palaniappan K."/>
            <person name="Land M."/>
            <person name="Hauser L."/>
            <person name="Chang Y.J."/>
            <person name="Jeffries C.D."/>
            <person name="Rohde M."/>
            <person name="Spring S."/>
            <person name="Goker M."/>
            <person name="Woyke T."/>
            <person name="Bristow J."/>
            <person name="Eisen J.A."/>
            <person name="Markowitz V."/>
            <person name="Hugenholtz P."/>
            <person name="Kyrpides N.C."/>
            <person name="Klenk H.P."/>
            <person name="Lapidus A."/>
        </authorList>
    </citation>
    <scope>NUCLEOTIDE SEQUENCE [LARGE SCALE GENOMIC DNA]</scope>
    <source>
        <strain evidence="2 3">DSM 11002</strain>
    </source>
</reference>
<dbReference type="AlphaFoldDB" id="D2Z8D1"/>
<proteinExistence type="predicted"/>
<keyword evidence="1" id="KW-0472">Membrane</keyword>
<evidence type="ECO:0000313" key="3">
    <source>
        <dbReference type="Proteomes" id="UP000006427"/>
    </source>
</evidence>